<sequence length="166" mass="18293">MTFLKEVTALSNGLEYSIHDMPKRVAQEVAHVFPTVDLTGMLVVPTCQRSDVDLVQMGEVIENEKDRLLERFAEWAKGVCDRLNAEGHWADYIDPCSGLPMVHGGQNVYSEVDGFTSLLGYKTQNAGCCKILMHPNWGSSVYPASFFTKATLEQLDAAIAATPVPK</sequence>
<name>A0A7S1T8C4_9CHLO</name>
<organism evidence="1">
    <name type="scientific">Tetraselmis chuii</name>
    <dbReference type="NCBI Taxonomy" id="63592"/>
    <lineage>
        <taxon>Eukaryota</taxon>
        <taxon>Viridiplantae</taxon>
        <taxon>Chlorophyta</taxon>
        <taxon>core chlorophytes</taxon>
        <taxon>Chlorodendrophyceae</taxon>
        <taxon>Chlorodendrales</taxon>
        <taxon>Chlorodendraceae</taxon>
        <taxon>Tetraselmis</taxon>
    </lineage>
</organism>
<gene>
    <name evidence="1" type="ORF">TCHU04912_LOCUS21976</name>
</gene>
<proteinExistence type="predicted"/>
<evidence type="ECO:0000313" key="1">
    <source>
        <dbReference type="EMBL" id="CAD9228303.1"/>
    </source>
</evidence>
<accession>A0A7S1T8C4</accession>
<dbReference type="GO" id="GO:0009235">
    <property type="term" value="P:cobalamin metabolic process"/>
    <property type="evidence" value="ECO:0007669"/>
    <property type="project" value="InterPro"/>
</dbReference>
<dbReference type="EMBL" id="HBGG01042525">
    <property type="protein sequence ID" value="CAD9228303.1"/>
    <property type="molecule type" value="Transcribed_RNA"/>
</dbReference>
<dbReference type="Pfam" id="PF10229">
    <property type="entry name" value="MMADHC"/>
    <property type="match status" value="1"/>
</dbReference>
<dbReference type="PANTHER" id="PTHR13192">
    <property type="entry name" value="MY011 PROTEIN"/>
    <property type="match status" value="1"/>
</dbReference>
<reference evidence="1" key="1">
    <citation type="submission" date="2021-01" db="EMBL/GenBank/DDBJ databases">
        <authorList>
            <person name="Corre E."/>
            <person name="Pelletier E."/>
            <person name="Niang G."/>
            <person name="Scheremetjew M."/>
            <person name="Finn R."/>
            <person name="Kale V."/>
            <person name="Holt S."/>
            <person name="Cochrane G."/>
            <person name="Meng A."/>
            <person name="Brown T."/>
            <person name="Cohen L."/>
        </authorList>
    </citation>
    <scope>NUCLEOTIDE SEQUENCE</scope>
    <source>
        <strain evidence="1">PLY429</strain>
    </source>
</reference>
<dbReference type="InterPro" id="IPR019362">
    <property type="entry name" value="MMADHC"/>
</dbReference>
<protein>
    <recommendedName>
        <fullName evidence="2">Methylmalonic aciduria and homocystinuria type D protein</fullName>
    </recommendedName>
</protein>
<dbReference type="PANTHER" id="PTHR13192:SF3">
    <property type="entry name" value="COBALAMIN TRAFFICKING PROTEIN CBLD"/>
    <property type="match status" value="1"/>
</dbReference>
<evidence type="ECO:0008006" key="2">
    <source>
        <dbReference type="Google" id="ProtNLM"/>
    </source>
</evidence>
<dbReference type="AlphaFoldDB" id="A0A7S1T8C4"/>